<evidence type="ECO:0000256" key="5">
    <source>
        <dbReference type="PIRNR" id="PIRNR038994"/>
    </source>
</evidence>
<dbReference type="EMBL" id="JBELOE010000080">
    <property type="protein sequence ID" value="MER2491065.1"/>
    <property type="molecule type" value="Genomic_DNA"/>
</dbReference>
<evidence type="ECO:0000256" key="3">
    <source>
        <dbReference type="ARBA" id="ARBA00022801"/>
    </source>
</evidence>
<dbReference type="RefSeq" id="WP_350400797.1">
    <property type="nucleotide sequence ID" value="NZ_JBELOE010000080.1"/>
</dbReference>
<keyword evidence="3 5" id="KW-0378">Hydrolase</keyword>
<dbReference type="SUPFAM" id="SSF51556">
    <property type="entry name" value="Metallo-dependent hydrolases"/>
    <property type="match status" value="1"/>
</dbReference>
<comment type="similarity">
    <text evidence="1 5">Belongs to the metallo-dependent hydrolases superfamily. NagA family.</text>
</comment>
<comment type="catalytic activity">
    <reaction evidence="5">
        <text>N-acetyl-D-glucosamine 6-phosphate + H2O = D-glucosamine 6-phosphate + acetate</text>
        <dbReference type="Rhea" id="RHEA:22936"/>
        <dbReference type="ChEBI" id="CHEBI:15377"/>
        <dbReference type="ChEBI" id="CHEBI:30089"/>
        <dbReference type="ChEBI" id="CHEBI:57513"/>
        <dbReference type="ChEBI" id="CHEBI:58725"/>
        <dbReference type="EC" id="3.5.1.25"/>
    </reaction>
</comment>
<dbReference type="InterPro" id="IPR006680">
    <property type="entry name" value="Amidohydro-rel"/>
</dbReference>
<name>A0ABV1RDR9_9ALTE</name>
<dbReference type="Proteomes" id="UP001467690">
    <property type="component" value="Unassembled WGS sequence"/>
</dbReference>
<dbReference type="NCBIfam" id="TIGR00221">
    <property type="entry name" value="nagA"/>
    <property type="match status" value="1"/>
</dbReference>
<organism evidence="7 8">
    <name type="scientific">Catenovulum sediminis</name>
    <dbReference type="NCBI Taxonomy" id="1740262"/>
    <lineage>
        <taxon>Bacteria</taxon>
        <taxon>Pseudomonadati</taxon>
        <taxon>Pseudomonadota</taxon>
        <taxon>Gammaproteobacteria</taxon>
        <taxon>Alteromonadales</taxon>
        <taxon>Alteromonadaceae</taxon>
        <taxon>Catenovulum</taxon>
    </lineage>
</organism>
<dbReference type="PIRSF" id="PIRSF038994">
    <property type="entry name" value="NagA"/>
    <property type="match status" value="1"/>
</dbReference>
<evidence type="ECO:0000256" key="2">
    <source>
        <dbReference type="ARBA" id="ARBA00022723"/>
    </source>
</evidence>
<evidence type="ECO:0000313" key="8">
    <source>
        <dbReference type="Proteomes" id="UP001467690"/>
    </source>
</evidence>
<dbReference type="PANTHER" id="PTHR11113">
    <property type="entry name" value="N-ACETYLGLUCOSAMINE-6-PHOSPHATE DEACETYLASE"/>
    <property type="match status" value="1"/>
</dbReference>
<evidence type="ECO:0000256" key="1">
    <source>
        <dbReference type="ARBA" id="ARBA00010716"/>
    </source>
</evidence>
<dbReference type="InterPro" id="IPR032466">
    <property type="entry name" value="Metal_Hydrolase"/>
</dbReference>
<dbReference type="EC" id="3.5.1.25" evidence="5"/>
<evidence type="ECO:0000256" key="4">
    <source>
        <dbReference type="ARBA" id="ARBA00023277"/>
    </source>
</evidence>
<keyword evidence="4 5" id="KW-0119">Carbohydrate metabolism</keyword>
<sequence length="389" mass="41699">MTIQRYRPDQLFTGDHLMEKPVVSVENGTVISIEADSNLPALPLEGLLAPGYIDIQVNGGGGVLFNNQPSVESLRKMIIAHSQYGSTALLPTLITDDLATMQAAADAVAHARERKLAGILGIHFEGPHLSVEKKGVHPKQQIRPITDAEFAIFARQDIGIKVITLAPENVSVDDIRKLIQLNVIVCLGHSNASYEVVEAALDAGATGFTHLFNAMSPLTSRAPGMVGAALNSEKAWCGIIVDHHHMHPAVAQLACRVKGADKSILVTDAMALIGSKAQSFDLFGETVTLKGDKLTISTGQLAGSHLSMQKAVQNTVHDLKISLTDALKMASLSAARFLNCADQIGKIKAGYSADWILLDKALRVTSVWIKGTQREQLFQLDNFGGSTCN</sequence>
<dbReference type="InterPro" id="IPR003764">
    <property type="entry name" value="GlcNAc_6-P_deAcase"/>
</dbReference>
<evidence type="ECO:0000313" key="7">
    <source>
        <dbReference type="EMBL" id="MER2491065.1"/>
    </source>
</evidence>
<gene>
    <name evidence="7" type="primary">nagA</name>
    <name evidence="7" type="ORF">ABS311_04135</name>
</gene>
<dbReference type="CDD" id="cd00854">
    <property type="entry name" value="NagA"/>
    <property type="match status" value="1"/>
</dbReference>
<evidence type="ECO:0000259" key="6">
    <source>
        <dbReference type="Pfam" id="PF01979"/>
    </source>
</evidence>
<dbReference type="InterPro" id="IPR011059">
    <property type="entry name" value="Metal-dep_hydrolase_composite"/>
</dbReference>
<dbReference type="Gene3D" id="3.20.20.140">
    <property type="entry name" value="Metal-dependent hydrolases"/>
    <property type="match status" value="1"/>
</dbReference>
<reference evidence="7 8" key="1">
    <citation type="submission" date="2024-06" db="EMBL/GenBank/DDBJ databases">
        <authorList>
            <person name="Chen R.Y."/>
        </authorList>
    </citation>
    <scope>NUCLEOTIDE SEQUENCE [LARGE SCALE GENOMIC DNA]</scope>
    <source>
        <strain evidence="7 8">D2</strain>
    </source>
</reference>
<feature type="domain" description="Amidohydrolase-related" evidence="6">
    <location>
        <begin position="48"/>
        <end position="372"/>
    </location>
</feature>
<dbReference type="GO" id="GO:0008448">
    <property type="term" value="F:N-acetylglucosamine-6-phosphate deacetylase activity"/>
    <property type="evidence" value="ECO:0007669"/>
    <property type="project" value="UniProtKB-EC"/>
</dbReference>
<comment type="caution">
    <text evidence="7">The sequence shown here is derived from an EMBL/GenBank/DDBJ whole genome shotgun (WGS) entry which is preliminary data.</text>
</comment>
<accession>A0ABV1RDR9</accession>
<proteinExistence type="inferred from homology"/>
<dbReference type="Gene3D" id="2.30.40.10">
    <property type="entry name" value="Urease, subunit C, domain 1"/>
    <property type="match status" value="1"/>
</dbReference>
<dbReference type="PANTHER" id="PTHR11113:SF14">
    <property type="entry name" value="N-ACETYLGLUCOSAMINE-6-PHOSPHATE DEACETYLASE"/>
    <property type="match status" value="1"/>
</dbReference>
<keyword evidence="2" id="KW-0479">Metal-binding</keyword>
<dbReference type="SUPFAM" id="SSF51338">
    <property type="entry name" value="Composite domain of metallo-dependent hydrolases"/>
    <property type="match status" value="1"/>
</dbReference>
<dbReference type="Pfam" id="PF01979">
    <property type="entry name" value="Amidohydro_1"/>
    <property type="match status" value="1"/>
</dbReference>
<keyword evidence="8" id="KW-1185">Reference proteome</keyword>
<protein>
    <recommendedName>
        <fullName evidence="5">N-acetylgalactosamine-6-phosphate deacetylase</fullName>
        <ecNumber evidence="5">3.5.1.25</ecNumber>
    </recommendedName>
    <alternativeName>
        <fullName evidence="5">N-acetylglucosamine-6-phosphate deacetylase</fullName>
    </alternativeName>
</protein>